<evidence type="ECO:0000313" key="3">
    <source>
        <dbReference type="Proteomes" id="UP001519863"/>
    </source>
</evidence>
<sequence length="249" mass="27766">MKNAKRMLALAGMTLAAGAMLGIAPAQAAPGADQSPSSKTVTSGWGVDWNVGWDDDYVVGVYNNPWACRNAGAWVSRAGAWGNFDCVPAWDVRWGRIWVLQVQRDYWSWNRWNGWQGNWPYRPNYLYGNTYNIGVGGYDNPFRNRVGFRYGHGVNGLGWGAGLNGFRYGNGLGYGNGVGYGYDVDVDVDVDRVGPWYKAGKIDKSVKSDKVYKSNKYDKQDKAYKAHKAHDKHMSPLGALNLKDQHKIK</sequence>
<feature type="chain" id="PRO_5045403878" evidence="1">
    <location>
        <begin position="29"/>
        <end position="249"/>
    </location>
</feature>
<evidence type="ECO:0000313" key="2">
    <source>
        <dbReference type="EMBL" id="MBW6435266.1"/>
    </source>
</evidence>
<comment type="caution">
    <text evidence="2">The sequence shown here is derived from an EMBL/GenBank/DDBJ whole genome shotgun (WGS) entry which is preliminary data.</text>
</comment>
<protein>
    <submittedName>
        <fullName evidence="2">Uncharacterized protein</fullName>
    </submittedName>
</protein>
<evidence type="ECO:0000256" key="1">
    <source>
        <dbReference type="SAM" id="SignalP"/>
    </source>
</evidence>
<dbReference type="Proteomes" id="UP001519863">
    <property type="component" value="Unassembled WGS sequence"/>
</dbReference>
<dbReference type="RefSeq" id="WP_220144738.1">
    <property type="nucleotide sequence ID" value="NZ_JAHXZI010000008.1"/>
</dbReference>
<reference evidence="2 3" key="1">
    <citation type="journal article" date="2013" name="Antonie Van Leeuwenhoek">
        <title>Actinoplanes hulinensis sp. nov., a novel actinomycete isolated from soybean root (Glycine max (L.) Merr).</title>
        <authorList>
            <person name="Shen Y."/>
            <person name="Liu C."/>
            <person name="Wang X."/>
            <person name="Zhao J."/>
            <person name="Jia F."/>
            <person name="Zhang Y."/>
            <person name="Wang L."/>
            <person name="Yang D."/>
            <person name="Xiang W."/>
        </authorList>
    </citation>
    <scope>NUCLEOTIDE SEQUENCE [LARGE SCALE GENOMIC DNA]</scope>
    <source>
        <strain evidence="2 3">NEAU-M9</strain>
    </source>
</reference>
<dbReference type="EMBL" id="JAHXZI010000008">
    <property type="protein sequence ID" value="MBW6435266.1"/>
    <property type="molecule type" value="Genomic_DNA"/>
</dbReference>
<gene>
    <name evidence="2" type="ORF">KZ829_16125</name>
</gene>
<keyword evidence="1" id="KW-0732">Signal</keyword>
<keyword evidence="3" id="KW-1185">Reference proteome</keyword>
<proteinExistence type="predicted"/>
<accession>A0ABS7B2L0</accession>
<name>A0ABS7B2L0_9ACTN</name>
<feature type="signal peptide" evidence="1">
    <location>
        <begin position="1"/>
        <end position="28"/>
    </location>
</feature>
<organism evidence="2 3">
    <name type="scientific">Actinoplanes hulinensis</name>
    <dbReference type="NCBI Taxonomy" id="1144547"/>
    <lineage>
        <taxon>Bacteria</taxon>
        <taxon>Bacillati</taxon>
        <taxon>Actinomycetota</taxon>
        <taxon>Actinomycetes</taxon>
        <taxon>Micromonosporales</taxon>
        <taxon>Micromonosporaceae</taxon>
        <taxon>Actinoplanes</taxon>
    </lineage>
</organism>